<accession>A0A9D4IN55</accession>
<dbReference type="Proteomes" id="UP000828390">
    <property type="component" value="Unassembled WGS sequence"/>
</dbReference>
<evidence type="ECO:0000313" key="1">
    <source>
        <dbReference type="EMBL" id="KAH3777603.1"/>
    </source>
</evidence>
<reference evidence="1" key="1">
    <citation type="journal article" date="2019" name="bioRxiv">
        <title>The Genome of the Zebra Mussel, Dreissena polymorpha: A Resource for Invasive Species Research.</title>
        <authorList>
            <person name="McCartney M.A."/>
            <person name="Auch B."/>
            <person name="Kono T."/>
            <person name="Mallez S."/>
            <person name="Zhang Y."/>
            <person name="Obille A."/>
            <person name="Becker A."/>
            <person name="Abrahante J.E."/>
            <person name="Garbe J."/>
            <person name="Badalamenti J.P."/>
            <person name="Herman A."/>
            <person name="Mangelson H."/>
            <person name="Liachko I."/>
            <person name="Sullivan S."/>
            <person name="Sone E.D."/>
            <person name="Koren S."/>
            <person name="Silverstein K.A.T."/>
            <person name="Beckman K.B."/>
            <person name="Gohl D.M."/>
        </authorList>
    </citation>
    <scope>NUCLEOTIDE SEQUENCE</scope>
    <source>
        <strain evidence="1">Duluth1</strain>
        <tissue evidence="1">Whole animal</tissue>
    </source>
</reference>
<sequence>MTIEVSIPVNLAEPVLTFVNAHVVSKGKNVVCTALGFVSTILSYWFGATILRV</sequence>
<dbReference type="EMBL" id="JAIWYP010000009">
    <property type="protein sequence ID" value="KAH3777603.1"/>
    <property type="molecule type" value="Genomic_DNA"/>
</dbReference>
<proteinExistence type="predicted"/>
<name>A0A9D4IN55_DREPO</name>
<gene>
    <name evidence="1" type="ORF">DPMN_179051</name>
</gene>
<keyword evidence="2" id="KW-1185">Reference proteome</keyword>
<dbReference type="AlphaFoldDB" id="A0A9D4IN55"/>
<protein>
    <submittedName>
        <fullName evidence="1">Uncharacterized protein</fullName>
    </submittedName>
</protein>
<comment type="caution">
    <text evidence="1">The sequence shown here is derived from an EMBL/GenBank/DDBJ whole genome shotgun (WGS) entry which is preliminary data.</text>
</comment>
<organism evidence="1 2">
    <name type="scientific">Dreissena polymorpha</name>
    <name type="common">Zebra mussel</name>
    <name type="synonym">Mytilus polymorpha</name>
    <dbReference type="NCBI Taxonomy" id="45954"/>
    <lineage>
        <taxon>Eukaryota</taxon>
        <taxon>Metazoa</taxon>
        <taxon>Spiralia</taxon>
        <taxon>Lophotrochozoa</taxon>
        <taxon>Mollusca</taxon>
        <taxon>Bivalvia</taxon>
        <taxon>Autobranchia</taxon>
        <taxon>Heteroconchia</taxon>
        <taxon>Euheterodonta</taxon>
        <taxon>Imparidentia</taxon>
        <taxon>Neoheterodontei</taxon>
        <taxon>Myida</taxon>
        <taxon>Dreissenoidea</taxon>
        <taxon>Dreissenidae</taxon>
        <taxon>Dreissena</taxon>
    </lineage>
</organism>
<evidence type="ECO:0000313" key="2">
    <source>
        <dbReference type="Proteomes" id="UP000828390"/>
    </source>
</evidence>
<reference evidence="1" key="2">
    <citation type="submission" date="2020-11" db="EMBL/GenBank/DDBJ databases">
        <authorList>
            <person name="McCartney M.A."/>
            <person name="Auch B."/>
            <person name="Kono T."/>
            <person name="Mallez S."/>
            <person name="Becker A."/>
            <person name="Gohl D.M."/>
            <person name="Silverstein K.A.T."/>
            <person name="Koren S."/>
            <person name="Bechman K.B."/>
            <person name="Herman A."/>
            <person name="Abrahante J.E."/>
            <person name="Garbe J."/>
        </authorList>
    </citation>
    <scope>NUCLEOTIDE SEQUENCE</scope>
    <source>
        <strain evidence="1">Duluth1</strain>
        <tissue evidence="1">Whole animal</tissue>
    </source>
</reference>